<reference evidence="4" key="1">
    <citation type="journal article" date="2010" name="Nature">
        <title>The Amphimedon queenslandica genome and the evolution of animal complexity.</title>
        <authorList>
            <person name="Srivastava M."/>
            <person name="Simakov O."/>
            <person name="Chapman J."/>
            <person name="Fahey B."/>
            <person name="Gauthier M.E."/>
            <person name="Mitros T."/>
            <person name="Richards G.S."/>
            <person name="Conaco C."/>
            <person name="Dacre M."/>
            <person name="Hellsten U."/>
            <person name="Larroux C."/>
            <person name="Putnam N.H."/>
            <person name="Stanke M."/>
            <person name="Adamska M."/>
            <person name="Darling A."/>
            <person name="Degnan S.M."/>
            <person name="Oakley T.H."/>
            <person name="Plachetzki D.C."/>
            <person name="Zhai Y."/>
            <person name="Adamski M."/>
            <person name="Calcino A."/>
            <person name="Cummins S.F."/>
            <person name="Goodstein D.M."/>
            <person name="Harris C."/>
            <person name="Jackson D.J."/>
            <person name="Leys S.P."/>
            <person name="Shu S."/>
            <person name="Woodcroft B.J."/>
            <person name="Vervoort M."/>
            <person name="Kosik K.S."/>
            <person name="Manning G."/>
            <person name="Degnan B.M."/>
            <person name="Rokhsar D.S."/>
        </authorList>
    </citation>
    <scope>NUCLEOTIDE SEQUENCE [LARGE SCALE GENOMIC DNA]</scope>
</reference>
<dbReference type="EnsemblMetazoa" id="XM_020003961.1">
    <property type="protein sequence ID" value="XP_019859520.1"/>
    <property type="gene ID" value="LOC109587738"/>
</dbReference>
<organism evidence="3 4">
    <name type="scientific">Amphimedon queenslandica</name>
    <name type="common">Sponge</name>
    <dbReference type="NCBI Taxonomy" id="400682"/>
    <lineage>
        <taxon>Eukaryota</taxon>
        <taxon>Metazoa</taxon>
        <taxon>Porifera</taxon>
        <taxon>Demospongiae</taxon>
        <taxon>Heteroscleromorpha</taxon>
        <taxon>Haplosclerida</taxon>
        <taxon>Niphatidae</taxon>
        <taxon>Amphimedon</taxon>
    </lineage>
</organism>
<feature type="coiled-coil region" evidence="1">
    <location>
        <begin position="71"/>
        <end position="101"/>
    </location>
</feature>
<dbReference type="Pfam" id="PF14560">
    <property type="entry name" value="Ubiquitin_2"/>
    <property type="match status" value="1"/>
</dbReference>
<dbReference type="RefSeq" id="XP_019859520.1">
    <property type="nucleotide sequence ID" value="XM_020003961.1"/>
</dbReference>
<name>A0AAN0JR31_AMPQE</name>
<dbReference type="GeneID" id="109587738"/>
<dbReference type="KEGG" id="aqu:109587738"/>
<feature type="domain" description="Ubiquitin-like" evidence="2">
    <location>
        <begin position="305"/>
        <end position="359"/>
    </location>
</feature>
<dbReference type="AlphaFoldDB" id="A0AAN0JR31"/>
<reference evidence="3" key="2">
    <citation type="submission" date="2024-06" db="UniProtKB">
        <authorList>
            <consortium name="EnsemblMetazoa"/>
        </authorList>
    </citation>
    <scope>IDENTIFICATION</scope>
</reference>
<evidence type="ECO:0000256" key="1">
    <source>
        <dbReference type="SAM" id="Coils"/>
    </source>
</evidence>
<accession>A0AAN0JR31</accession>
<evidence type="ECO:0000313" key="4">
    <source>
        <dbReference type="Proteomes" id="UP000007879"/>
    </source>
</evidence>
<keyword evidence="4" id="KW-1185">Reference proteome</keyword>
<sequence>MKIEYLRSLTSNTDSAASRVIRGMTFEIDDCKFHLEAMTRSDYQPLVDNKKLIEKLQERITLMNIELMTEREHNEKIIKDMKDHLKKIEEKRQRKKKQKTEEEMCTIYLCCNHPVTGELINSFLEVHKDELLPSLMNLAPHVPIERCRLVKYDYRNKVMEQSFDLDEYQHQTIGQIMSVADYRYSFALFLETRKENETFKKYNEQGINLKVSMVDLSAGEVGLAKPMRGEEGWTVEELKQHIGEVFNINPSCMRIVKEKYTGISDVSDVGGTLKEILNKRDKSYTQLLYVLSDLKDYQKEFKDKMQVQVSSSITLAQLKEELAPLIGVPPTGFRVYRISDNEEYEIEELEKTLKYMYIESGPKLRVKLGRALRRGEYRVKLYLLQVNNTEV</sequence>
<evidence type="ECO:0000313" key="3">
    <source>
        <dbReference type="EnsemblMetazoa" id="XP_019859520.1"/>
    </source>
</evidence>
<proteinExistence type="predicted"/>
<evidence type="ECO:0000259" key="2">
    <source>
        <dbReference type="Pfam" id="PF14560"/>
    </source>
</evidence>
<protein>
    <recommendedName>
        <fullName evidence="2">Ubiquitin-like domain-containing protein</fullName>
    </recommendedName>
</protein>
<dbReference type="InterPro" id="IPR000626">
    <property type="entry name" value="Ubiquitin-like_dom"/>
</dbReference>
<keyword evidence="1" id="KW-0175">Coiled coil</keyword>
<dbReference type="Proteomes" id="UP000007879">
    <property type="component" value="Unassembled WGS sequence"/>
</dbReference>